<comment type="caution">
    <text evidence="4">The sequence shown here is derived from an EMBL/GenBank/DDBJ whole genome shotgun (WGS) entry which is preliminary data.</text>
</comment>
<name>A0A2W5TUL7_9BACT</name>
<proteinExistence type="predicted"/>
<dbReference type="InterPro" id="IPR005471">
    <property type="entry name" value="Tscrpt_reg_IclR_N"/>
</dbReference>
<feature type="domain" description="HTH iclR-type" evidence="3">
    <location>
        <begin position="20"/>
        <end position="79"/>
    </location>
</feature>
<dbReference type="Pfam" id="PF01475">
    <property type="entry name" value="FUR"/>
    <property type="match status" value="1"/>
</dbReference>
<feature type="binding site" evidence="1">
    <location>
        <position position="140"/>
    </location>
    <ligand>
        <name>Zn(2+)</name>
        <dbReference type="ChEBI" id="CHEBI:29105"/>
    </ligand>
</feature>
<comment type="cofactor">
    <cofactor evidence="1">
        <name>Zn(2+)</name>
        <dbReference type="ChEBI" id="CHEBI:29105"/>
    </cofactor>
    <text evidence="1">Binds 1 zinc ion per subunit.</text>
</comment>
<gene>
    <name evidence="4" type="ORF">DI536_09730</name>
</gene>
<dbReference type="CDD" id="cd07153">
    <property type="entry name" value="Fur_like"/>
    <property type="match status" value="1"/>
</dbReference>
<feature type="binding site" evidence="1">
    <location>
        <position position="104"/>
    </location>
    <ligand>
        <name>Zn(2+)</name>
        <dbReference type="ChEBI" id="CHEBI:29105"/>
    </ligand>
</feature>
<dbReference type="Proteomes" id="UP000249061">
    <property type="component" value="Unassembled WGS sequence"/>
</dbReference>
<feature type="binding site" evidence="1">
    <location>
        <position position="101"/>
    </location>
    <ligand>
        <name>Zn(2+)</name>
        <dbReference type="ChEBI" id="CHEBI:29105"/>
    </ligand>
</feature>
<dbReference type="PANTHER" id="PTHR33202:SF7">
    <property type="entry name" value="FERRIC UPTAKE REGULATION PROTEIN"/>
    <property type="match status" value="1"/>
</dbReference>
<keyword evidence="2" id="KW-0408">Iron</keyword>
<evidence type="ECO:0000313" key="4">
    <source>
        <dbReference type="EMBL" id="PZR15045.1"/>
    </source>
</evidence>
<accession>A0A2W5TUL7</accession>
<dbReference type="GO" id="GO:0000976">
    <property type="term" value="F:transcription cis-regulatory region binding"/>
    <property type="evidence" value="ECO:0007669"/>
    <property type="project" value="TreeGrafter"/>
</dbReference>
<dbReference type="PROSITE" id="PS51077">
    <property type="entry name" value="HTH_ICLR"/>
    <property type="match status" value="1"/>
</dbReference>
<evidence type="ECO:0000313" key="5">
    <source>
        <dbReference type="Proteomes" id="UP000249061"/>
    </source>
</evidence>
<evidence type="ECO:0000259" key="3">
    <source>
        <dbReference type="PROSITE" id="PS51077"/>
    </source>
</evidence>
<dbReference type="GO" id="GO:1900376">
    <property type="term" value="P:regulation of secondary metabolite biosynthetic process"/>
    <property type="evidence" value="ECO:0007669"/>
    <property type="project" value="TreeGrafter"/>
</dbReference>
<dbReference type="InterPro" id="IPR036390">
    <property type="entry name" value="WH_DNA-bd_sf"/>
</dbReference>
<evidence type="ECO:0000256" key="1">
    <source>
        <dbReference type="PIRSR" id="PIRSR602481-1"/>
    </source>
</evidence>
<feature type="binding site" evidence="1">
    <location>
        <position position="143"/>
    </location>
    <ligand>
        <name>Zn(2+)</name>
        <dbReference type="ChEBI" id="CHEBI:29105"/>
    </ligand>
</feature>
<dbReference type="Gene3D" id="1.10.10.10">
    <property type="entry name" value="Winged helix-like DNA-binding domain superfamily/Winged helix DNA-binding domain"/>
    <property type="match status" value="1"/>
</dbReference>
<dbReference type="InterPro" id="IPR036388">
    <property type="entry name" value="WH-like_DNA-bd_sf"/>
</dbReference>
<dbReference type="GO" id="GO:0008270">
    <property type="term" value="F:zinc ion binding"/>
    <property type="evidence" value="ECO:0007669"/>
    <property type="project" value="TreeGrafter"/>
</dbReference>
<keyword evidence="1" id="KW-0479">Metal-binding</keyword>
<dbReference type="EMBL" id="QFQP01000006">
    <property type="protein sequence ID" value="PZR15045.1"/>
    <property type="molecule type" value="Genomic_DNA"/>
</dbReference>
<sequence>MATTTTSVTEFKTSIRDAGLRSTGPRLAVLRHLQDSERPVSHGELAEALSAQGLDRTTVYRNLTDLTEAGLVQRTDLGDHVWRFELKKSGHDSFQHPHFTCTDCGTVKCLPESVLAVKSVRGAPRALAKHRVEIQMRGQCDDCS</sequence>
<dbReference type="PANTHER" id="PTHR33202">
    <property type="entry name" value="ZINC UPTAKE REGULATION PROTEIN"/>
    <property type="match status" value="1"/>
</dbReference>
<feature type="binding site" evidence="2">
    <location>
        <position position="91"/>
    </location>
    <ligand>
        <name>Fe cation</name>
        <dbReference type="ChEBI" id="CHEBI:24875"/>
    </ligand>
</feature>
<organism evidence="4 5">
    <name type="scientific">Archangium gephyra</name>
    <dbReference type="NCBI Taxonomy" id="48"/>
    <lineage>
        <taxon>Bacteria</taxon>
        <taxon>Pseudomonadati</taxon>
        <taxon>Myxococcota</taxon>
        <taxon>Myxococcia</taxon>
        <taxon>Myxococcales</taxon>
        <taxon>Cystobacterineae</taxon>
        <taxon>Archangiaceae</taxon>
        <taxon>Archangium</taxon>
    </lineage>
</organism>
<dbReference type="SUPFAM" id="SSF46785">
    <property type="entry name" value="Winged helix' DNA-binding domain"/>
    <property type="match status" value="1"/>
</dbReference>
<evidence type="ECO:0000256" key="2">
    <source>
        <dbReference type="PIRSR" id="PIRSR602481-2"/>
    </source>
</evidence>
<protein>
    <submittedName>
        <fullName evidence="4">Transcriptional repressor</fullName>
    </submittedName>
</protein>
<dbReference type="GO" id="GO:0045892">
    <property type="term" value="P:negative regulation of DNA-templated transcription"/>
    <property type="evidence" value="ECO:0007669"/>
    <property type="project" value="TreeGrafter"/>
</dbReference>
<dbReference type="AlphaFoldDB" id="A0A2W5TUL7"/>
<comment type="cofactor">
    <cofactor evidence="2">
        <name>Mn(2+)</name>
        <dbReference type="ChEBI" id="CHEBI:29035"/>
    </cofactor>
    <cofactor evidence="2">
        <name>Fe(2+)</name>
        <dbReference type="ChEBI" id="CHEBI:29033"/>
    </cofactor>
    <text evidence="2">Binds 1 Mn(2+) or Fe(2+) ion per subunit.</text>
</comment>
<keyword evidence="1" id="KW-0862">Zinc</keyword>
<reference evidence="4 5" key="1">
    <citation type="submission" date="2017-08" db="EMBL/GenBank/DDBJ databases">
        <title>Infants hospitalized years apart are colonized by the same room-sourced microbial strains.</title>
        <authorList>
            <person name="Brooks B."/>
            <person name="Olm M.R."/>
            <person name="Firek B.A."/>
            <person name="Baker R."/>
            <person name="Thomas B.C."/>
            <person name="Morowitz M.J."/>
            <person name="Banfield J.F."/>
        </authorList>
    </citation>
    <scope>NUCLEOTIDE SEQUENCE [LARGE SCALE GENOMIC DNA]</scope>
    <source>
        <strain evidence="4">S2_003_000_R2_14</strain>
    </source>
</reference>
<dbReference type="InterPro" id="IPR002481">
    <property type="entry name" value="FUR"/>
</dbReference>
<dbReference type="GO" id="GO:0003700">
    <property type="term" value="F:DNA-binding transcription factor activity"/>
    <property type="evidence" value="ECO:0007669"/>
    <property type="project" value="InterPro"/>
</dbReference>